<sequence length="63" mass="7175">MDKLLSIEDIQAQIPVKMSTLRYWIASKRLPIVRCGRRVFVKKSVVEQIVDKGLDSTTLSKNA</sequence>
<dbReference type="EMBL" id="UINC01025614">
    <property type="protein sequence ID" value="SVB01506.1"/>
    <property type="molecule type" value="Genomic_DNA"/>
</dbReference>
<dbReference type="SUPFAM" id="SSF46955">
    <property type="entry name" value="Putative DNA-binding domain"/>
    <property type="match status" value="1"/>
</dbReference>
<dbReference type="InterPro" id="IPR009061">
    <property type="entry name" value="DNA-bd_dom_put_sf"/>
</dbReference>
<evidence type="ECO:0000313" key="2">
    <source>
        <dbReference type="EMBL" id="SVB01506.1"/>
    </source>
</evidence>
<dbReference type="Pfam" id="PF12728">
    <property type="entry name" value="HTH_17"/>
    <property type="match status" value="1"/>
</dbReference>
<dbReference type="InterPro" id="IPR041657">
    <property type="entry name" value="HTH_17"/>
</dbReference>
<accession>A0A382AJ27</accession>
<reference evidence="2" key="1">
    <citation type="submission" date="2018-05" db="EMBL/GenBank/DDBJ databases">
        <authorList>
            <person name="Lanie J.A."/>
            <person name="Ng W.-L."/>
            <person name="Kazmierczak K.M."/>
            <person name="Andrzejewski T.M."/>
            <person name="Davidsen T.M."/>
            <person name="Wayne K.J."/>
            <person name="Tettelin H."/>
            <person name="Glass J.I."/>
            <person name="Rusch D."/>
            <person name="Podicherti R."/>
            <person name="Tsui H.-C.T."/>
            <person name="Winkler M.E."/>
        </authorList>
    </citation>
    <scope>NUCLEOTIDE SEQUENCE</scope>
</reference>
<protein>
    <recommendedName>
        <fullName evidence="1">Helix-turn-helix domain-containing protein</fullName>
    </recommendedName>
</protein>
<proteinExistence type="predicted"/>
<feature type="domain" description="Helix-turn-helix" evidence="1">
    <location>
        <begin position="4"/>
        <end position="48"/>
    </location>
</feature>
<dbReference type="AlphaFoldDB" id="A0A382AJ27"/>
<evidence type="ECO:0000259" key="1">
    <source>
        <dbReference type="Pfam" id="PF12728"/>
    </source>
</evidence>
<name>A0A382AJ27_9ZZZZ</name>
<gene>
    <name evidence="2" type="ORF">METZ01_LOCUS154360</name>
</gene>
<organism evidence="2">
    <name type="scientific">marine metagenome</name>
    <dbReference type="NCBI Taxonomy" id="408172"/>
    <lineage>
        <taxon>unclassified sequences</taxon>
        <taxon>metagenomes</taxon>
        <taxon>ecological metagenomes</taxon>
    </lineage>
</organism>